<dbReference type="EMBL" id="LJOW01000021">
    <property type="protein sequence ID" value="OBQ44458.1"/>
    <property type="molecule type" value="Genomic_DNA"/>
</dbReference>
<name>A0A1B7X519_APHFL</name>
<accession>A0A1B7X519</accession>
<sequence length="177" mass="17813">DVTGVSATYGSVVLTIKDTATGLISTTATVKVGALEAATVSAAFDKTSYTPGELVTLTITAKDANGADVGDSTTATSLVITTNAAVQGTMPTATAFVLGKQAITFYAPSVSVPLSASIKLALSAAWSTALDDTTITASSKVVDSNQTSLLTQIDALNAKIVALNALIAKIMKKLGVK</sequence>
<reference evidence="1" key="1">
    <citation type="submission" date="2015-09" db="EMBL/GenBank/DDBJ databases">
        <title>Aphanizomenon flos-aquae WA102.</title>
        <authorList>
            <person name="Driscoll C."/>
        </authorList>
    </citation>
    <scope>NUCLEOTIDE SEQUENCE [LARGE SCALE GENOMIC DNA]</scope>
    <source>
        <strain evidence="1">WA102</strain>
    </source>
</reference>
<dbReference type="Proteomes" id="UP000092093">
    <property type="component" value="Unassembled WGS sequence"/>
</dbReference>
<evidence type="ECO:0000313" key="1">
    <source>
        <dbReference type="EMBL" id="OBQ44458.1"/>
    </source>
</evidence>
<dbReference type="AlphaFoldDB" id="A0A1B7X519"/>
<gene>
    <name evidence="1" type="ORF">AN484_06705</name>
</gene>
<proteinExistence type="predicted"/>
<organism evidence="1">
    <name type="scientific">Aphanizomenon flos-aquae WA102</name>
    <dbReference type="NCBI Taxonomy" id="1710896"/>
    <lineage>
        <taxon>Bacteria</taxon>
        <taxon>Bacillati</taxon>
        <taxon>Cyanobacteriota</taxon>
        <taxon>Cyanophyceae</taxon>
        <taxon>Nostocales</taxon>
        <taxon>Aphanizomenonaceae</taxon>
        <taxon>Aphanizomenon</taxon>
    </lineage>
</organism>
<protein>
    <submittedName>
        <fullName evidence="1">Uncharacterized protein</fullName>
    </submittedName>
</protein>
<comment type="caution">
    <text evidence="1">The sequence shown here is derived from an EMBL/GenBank/DDBJ whole genome shotgun (WGS) entry which is preliminary data.</text>
</comment>
<feature type="non-terminal residue" evidence="1">
    <location>
        <position position="1"/>
    </location>
</feature>